<comment type="caution">
    <text evidence="4">The sequence shown here is derived from an EMBL/GenBank/DDBJ whole genome shotgun (WGS) entry which is preliminary data.</text>
</comment>
<accession>A0A081L7B6</accession>
<dbReference type="AlphaFoldDB" id="A0A081L7B6"/>
<comment type="similarity">
    <text evidence="1">Belongs to the PhzF family.</text>
</comment>
<dbReference type="Proteomes" id="UP000028091">
    <property type="component" value="Unassembled WGS sequence"/>
</dbReference>
<organism evidence="4 5">
    <name type="scientific">Bacillus zhangzhouensis</name>
    <dbReference type="NCBI Taxonomy" id="1178540"/>
    <lineage>
        <taxon>Bacteria</taxon>
        <taxon>Bacillati</taxon>
        <taxon>Bacillota</taxon>
        <taxon>Bacilli</taxon>
        <taxon>Bacillales</taxon>
        <taxon>Bacillaceae</taxon>
        <taxon>Bacillus</taxon>
    </lineage>
</organism>
<dbReference type="Pfam" id="PF02567">
    <property type="entry name" value="PhzC-PhzF"/>
    <property type="match status" value="1"/>
</dbReference>
<dbReference type="EMBL" id="JOTP01000031">
    <property type="protein sequence ID" value="KEP25142.1"/>
    <property type="molecule type" value="Genomic_DNA"/>
</dbReference>
<dbReference type="NCBIfam" id="TIGR00654">
    <property type="entry name" value="PhzF_family"/>
    <property type="match status" value="1"/>
</dbReference>
<evidence type="ECO:0000313" key="4">
    <source>
        <dbReference type="EMBL" id="KEP25142.1"/>
    </source>
</evidence>
<sequence length="298" mass="32686">MRDIRVYHVDAFTTEKFGGNAAGVVLDGEWLTEDDMQNIAKELNLPESVFLLPAHDKKADYRVKYFTPTEEVNFCGHATVGLTWLLATELGLAKEKTGVVLKTKIGNVPVVWHEENGKVVDVEMTQVTPKTRDFAIDVEELSDMLGISSDRIDPSYPIKLANTGNWHLLVPMKHQQDIDQATPNLAALGRMNKEHDITTTHLYTFHTSKECDLYTRDFAPGIGIPEDPVTGAANGALAGFLYLEGIISQQETTHLSIAQGDAIGRPGMLRITVIPNDSKPVIKVAGAAVITIRGVLTL</sequence>
<feature type="active site" evidence="3">
    <location>
        <position position="47"/>
    </location>
</feature>
<proteinExistence type="inferred from homology"/>
<dbReference type="InterPro" id="IPR003719">
    <property type="entry name" value="Phenazine_PhzF-like"/>
</dbReference>
<evidence type="ECO:0000256" key="3">
    <source>
        <dbReference type="PIRSR" id="PIRSR016184-1"/>
    </source>
</evidence>
<name>A0A081L7B6_9BACI</name>
<dbReference type="SUPFAM" id="SSF54506">
    <property type="entry name" value="Diaminopimelate epimerase-like"/>
    <property type="match status" value="1"/>
</dbReference>
<dbReference type="eggNOG" id="COG0384">
    <property type="taxonomic scope" value="Bacteria"/>
</dbReference>
<dbReference type="RefSeq" id="WP_034324675.1">
    <property type="nucleotide sequence ID" value="NZ_JOTP01000031.1"/>
</dbReference>
<dbReference type="GO" id="GO:0005737">
    <property type="term" value="C:cytoplasm"/>
    <property type="evidence" value="ECO:0007669"/>
    <property type="project" value="TreeGrafter"/>
</dbReference>
<reference evidence="4 5" key="1">
    <citation type="submission" date="2012-09" db="EMBL/GenBank/DDBJ databases">
        <title>Genome Sequence of Bacillus sp. DW5-4.</title>
        <authorList>
            <person name="Lai Q."/>
            <person name="Liu Y."/>
            <person name="Shao Z."/>
        </authorList>
    </citation>
    <scope>NUCLEOTIDE SEQUENCE [LARGE SCALE GENOMIC DNA]</scope>
    <source>
        <strain evidence="4 5">DW5-4</strain>
    </source>
</reference>
<evidence type="ECO:0000256" key="1">
    <source>
        <dbReference type="ARBA" id="ARBA00008270"/>
    </source>
</evidence>
<keyword evidence="2" id="KW-0413">Isomerase</keyword>
<evidence type="ECO:0000313" key="5">
    <source>
        <dbReference type="Proteomes" id="UP000028091"/>
    </source>
</evidence>
<dbReference type="PANTHER" id="PTHR13774">
    <property type="entry name" value="PHENAZINE BIOSYNTHESIS PROTEIN"/>
    <property type="match status" value="1"/>
</dbReference>
<dbReference type="PANTHER" id="PTHR13774:SF39">
    <property type="entry name" value="BIOSYNTHESIS PROTEIN, PUTATIVE-RELATED"/>
    <property type="match status" value="1"/>
</dbReference>
<protein>
    <submittedName>
        <fullName evidence="4">PhzF family phenazine biosynthesis protein</fullName>
    </submittedName>
</protein>
<keyword evidence="5" id="KW-1185">Reference proteome</keyword>
<dbReference type="OrthoDB" id="9788221at2"/>
<dbReference type="PIRSF" id="PIRSF016184">
    <property type="entry name" value="PhzC_PhzF"/>
    <property type="match status" value="1"/>
</dbReference>
<evidence type="ECO:0000256" key="2">
    <source>
        <dbReference type="ARBA" id="ARBA00023235"/>
    </source>
</evidence>
<gene>
    <name evidence="4" type="ORF">BA70_11920</name>
</gene>
<dbReference type="Gene3D" id="3.10.310.10">
    <property type="entry name" value="Diaminopimelate Epimerase, Chain A, domain 1"/>
    <property type="match status" value="2"/>
</dbReference>
<dbReference type="GO" id="GO:0016853">
    <property type="term" value="F:isomerase activity"/>
    <property type="evidence" value="ECO:0007669"/>
    <property type="project" value="UniProtKB-KW"/>
</dbReference>